<dbReference type="EMBL" id="JAUTAS010000001">
    <property type="protein sequence ID" value="MDQ1108873.1"/>
    <property type="molecule type" value="Genomic_DNA"/>
</dbReference>
<evidence type="ECO:0000313" key="3">
    <source>
        <dbReference type="Proteomes" id="UP001226084"/>
    </source>
</evidence>
<keyword evidence="1" id="KW-1133">Transmembrane helix</keyword>
<sequence>MISIPVSDTSHARLSRVSRWLCSIGYAFLAVFFAWSALSGHRQAEAILKDAVTVQAPVQVDHIEEKRRKGRVSYQYHFRYDFSVDGVEYTGHFSTSEDNATPYLGEAPQVDVAYARSNPAQFDRLDRLEGQKGLGSVLGRVIVALGMLAILAFVVHLLVTRKLFVRQAPALPAV</sequence>
<dbReference type="AlphaFoldDB" id="A0AAP5EEL9"/>
<accession>A0AAP5EEL9</accession>
<evidence type="ECO:0000256" key="1">
    <source>
        <dbReference type="SAM" id="Phobius"/>
    </source>
</evidence>
<proteinExistence type="predicted"/>
<feature type="transmembrane region" description="Helical" evidence="1">
    <location>
        <begin position="137"/>
        <end position="159"/>
    </location>
</feature>
<dbReference type="RefSeq" id="WP_095364610.1">
    <property type="nucleotide sequence ID" value="NZ_CP088000.1"/>
</dbReference>
<evidence type="ECO:0008006" key="4">
    <source>
        <dbReference type="Google" id="ProtNLM"/>
    </source>
</evidence>
<evidence type="ECO:0000313" key="2">
    <source>
        <dbReference type="EMBL" id="MDQ1108873.1"/>
    </source>
</evidence>
<protein>
    <recommendedName>
        <fullName evidence="4">DUF3592 domain-containing protein</fullName>
    </recommendedName>
</protein>
<name>A0AAP5EEL9_9GAMM</name>
<gene>
    <name evidence="2" type="ORF">QE424_002032</name>
</gene>
<organism evidence="2 3">
    <name type="scientific">Stenotrophomonas rhizophila</name>
    <dbReference type="NCBI Taxonomy" id="216778"/>
    <lineage>
        <taxon>Bacteria</taxon>
        <taxon>Pseudomonadati</taxon>
        <taxon>Pseudomonadota</taxon>
        <taxon>Gammaproteobacteria</taxon>
        <taxon>Lysobacterales</taxon>
        <taxon>Lysobacteraceae</taxon>
        <taxon>Stenotrophomonas</taxon>
    </lineage>
</organism>
<keyword evidence="1" id="KW-0472">Membrane</keyword>
<keyword evidence="1" id="KW-0812">Transmembrane</keyword>
<reference evidence="2" key="1">
    <citation type="submission" date="2023-07" db="EMBL/GenBank/DDBJ databases">
        <title>Functional and genomic diversity of the sorghum phyllosphere microbiome.</title>
        <authorList>
            <person name="Shade A."/>
        </authorList>
    </citation>
    <scope>NUCLEOTIDE SEQUENCE</scope>
    <source>
        <strain evidence="2">SORGH_AS_0457</strain>
    </source>
</reference>
<dbReference type="Proteomes" id="UP001226084">
    <property type="component" value="Unassembled WGS sequence"/>
</dbReference>
<feature type="transmembrane region" description="Helical" evidence="1">
    <location>
        <begin position="20"/>
        <end position="38"/>
    </location>
</feature>
<comment type="caution">
    <text evidence="2">The sequence shown here is derived from an EMBL/GenBank/DDBJ whole genome shotgun (WGS) entry which is preliminary data.</text>
</comment>